<gene>
    <name evidence="2" type="ORF">KI387_004435</name>
</gene>
<feature type="non-terminal residue" evidence="2">
    <location>
        <position position="122"/>
    </location>
</feature>
<dbReference type="Proteomes" id="UP000824469">
    <property type="component" value="Unassembled WGS sequence"/>
</dbReference>
<proteinExistence type="predicted"/>
<feature type="non-terminal residue" evidence="2">
    <location>
        <position position="1"/>
    </location>
</feature>
<evidence type="ECO:0000313" key="2">
    <source>
        <dbReference type="EMBL" id="KAH9324257.1"/>
    </source>
</evidence>
<evidence type="ECO:0000256" key="1">
    <source>
        <dbReference type="SAM" id="MobiDB-lite"/>
    </source>
</evidence>
<protein>
    <submittedName>
        <fullName evidence="2">Uncharacterized protein</fullName>
    </submittedName>
</protein>
<accession>A0AA38GLN7</accession>
<feature type="region of interest" description="Disordered" evidence="1">
    <location>
        <begin position="93"/>
        <end position="122"/>
    </location>
</feature>
<keyword evidence="3" id="KW-1185">Reference proteome</keyword>
<name>A0AA38GLN7_TAXCH</name>
<organism evidence="2 3">
    <name type="scientific">Taxus chinensis</name>
    <name type="common">Chinese yew</name>
    <name type="synonym">Taxus wallichiana var. chinensis</name>
    <dbReference type="NCBI Taxonomy" id="29808"/>
    <lineage>
        <taxon>Eukaryota</taxon>
        <taxon>Viridiplantae</taxon>
        <taxon>Streptophyta</taxon>
        <taxon>Embryophyta</taxon>
        <taxon>Tracheophyta</taxon>
        <taxon>Spermatophyta</taxon>
        <taxon>Pinopsida</taxon>
        <taxon>Pinidae</taxon>
        <taxon>Conifers II</taxon>
        <taxon>Cupressales</taxon>
        <taxon>Taxaceae</taxon>
        <taxon>Taxus</taxon>
    </lineage>
</organism>
<dbReference type="AlphaFoldDB" id="A0AA38GLN7"/>
<reference evidence="2 3" key="1">
    <citation type="journal article" date="2021" name="Nat. Plants">
        <title>The Taxus genome provides insights into paclitaxel biosynthesis.</title>
        <authorList>
            <person name="Xiong X."/>
            <person name="Gou J."/>
            <person name="Liao Q."/>
            <person name="Li Y."/>
            <person name="Zhou Q."/>
            <person name="Bi G."/>
            <person name="Li C."/>
            <person name="Du R."/>
            <person name="Wang X."/>
            <person name="Sun T."/>
            <person name="Guo L."/>
            <person name="Liang H."/>
            <person name="Lu P."/>
            <person name="Wu Y."/>
            <person name="Zhang Z."/>
            <person name="Ro D.K."/>
            <person name="Shang Y."/>
            <person name="Huang S."/>
            <person name="Yan J."/>
        </authorList>
    </citation>
    <scope>NUCLEOTIDE SEQUENCE [LARGE SCALE GENOMIC DNA]</scope>
    <source>
        <strain evidence="2">Ta-2019</strain>
    </source>
</reference>
<evidence type="ECO:0000313" key="3">
    <source>
        <dbReference type="Proteomes" id="UP000824469"/>
    </source>
</evidence>
<comment type="caution">
    <text evidence="2">The sequence shown here is derived from an EMBL/GenBank/DDBJ whole genome shotgun (WGS) entry which is preliminary data.</text>
</comment>
<dbReference type="EMBL" id="JAHRHJ020000002">
    <property type="protein sequence ID" value="KAH9324257.1"/>
    <property type="molecule type" value="Genomic_DNA"/>
</dbReference>
<sequence length="122" mass="13580">SGIVGTSWCGSAERGKKLPKSLSQKVWDIRAKSTRRTRTAQIGRNRELSSGTVGIKGRVGHEKPKKLRANQITPRVFTAKRDKEARIGRFREICPRQFGKSGPKGRVGREKPGGPQMNQEMP</sequence>